<evidence type="ECO:0000313" key="3">
    <source>
        <dbReference type="Proteomes" id="UP001498476"/>
    </source>
</evidence>
<dbReference type="Proteomes" id="UP001498476">
    <property type="component" value="Unassembled WGS sequence"/>
</dbReference>
<evidence type="ECO:0008006" key="4">
    <source>
        <dbReference type="Google" id="ProtNLM"/>
    </source>
</evidence>
<keyword evidence="3" id="KW-1185">Reference proteome</keyword>
<proteinExistence type="predicted"/>
<protein>
    <recommendedName>
        <fullName evidence="4">Myb-like domain-containing protein</fullName>
    </recommendedName>
</protein>
<organism evidence="2 3">
    <name type="scientific">Neonectria punicea</name>
    <dbReference type="NCBI Taxonomy" id="979145"/>
    <lineage>
        <taxon>Eukaryota</taxon>
        <taxon>Fungi</taxon>
        <taxon>Dikarya</taxon>
        <taxon>Ascomycota</taxon>
        <taxon>Pezizomycotina</taxon>
        <taxon>Sordariomycetes</taxon>
        <taxon>Hypocreomycetidae</taxon>
        <taxon>Hypocreales</taxon>
        <taxon>Nectriaceae</taxon>
        <taxon>Neonectria</taxon>
    </lineage>
</organism>
<comment type="caution">
    <text evidence="2">The sequence shown here is derived from an EMBL/GenBank/DDBJ whole genome shotgun (WGS) entry which is preliminary data.</text>
</comment>
<gene>
    <name evidence="2" type="ORF">QQX98_011426</name>
</gene>
<sequence length="180" mass="20439">MSDTEKGDGKVLPWTEEAKYQFLLRIVAQFKEDGKQINWSRVVMPGRTTKSLQNMWTKINKQVSDLEEKHNNGNYEFPATPTKKIATPRKPRAKKSDAVVNDEDDSDGNTASVKKATPRKRAAASEYPYHERVFCDVELTGFILDLTPKRSAKTKKEDQGDISASIKTEDIKTEDDDDQE</sequence>
<evidence type="ECO:0000256" key="1">
    <source>
        <dbReference type="SAM" id="MobiDB-lite"/>
    </source>
</evidence>
<evidence type="ECO:0000313" key="2">
    <source>
        <dbReference type="EMBL" id="KAK7402834.1"/>
    </source>
</evidence>
<accession>A0ABR1GLV1</accession>
<feature type="region of interest" description="Disordered" evidence="1">
    <location>
        <begin position="146"/>
        <end position="180"/>
    </location>
</feature>
<dbReference type="EMBL" id="JAZAVJ010000279">
    <property type="protein sequence ID" value="KAK7402834.1"/>
    <property type="molecule type" value="Genomic_DNA"/>
</dbReference>
<feature type="region of interest" description="Disordered" evidence="1">
    <location>
        <begin position="70"/>
        <end position="125"/>
    </location>
</feature>
<reference evidence="2 3" key="1">
    <citation type="journal article" date="2025" name="Microbiol. Resour. Announc.">
        <title>Draft genome sequences for Neonectria magnoliae and Neonectria punicea, canker pathogens of Liriodendron tulipifera and Acer saccharum in West Virginia.</title>
        <authorList>
            <person name="Petronek H.M."/>
            <person name="Kasson M.T."/>
            <person name="Metheny A.M."/>
            <person name="Stauder C.M."/>
            <person name="Lovett B."/>
            <person name="Lynch S.C."/>
            <person name="Garnas J.R."/>
            <person name="Kasson L.R."/>
            <person name="Stajich J.E."/>
        </authorList>
    </citation>
    <scope>NUCLEOTIDE SEQUENCE [LARGE SCALE GENOMIC DNA]</scope>
    <source>
        <strain evidence="2 3">NRRL 64653</strain>
    </source>
</reference>
<name>A0ABR1GLV1_9HYPO</name>